<comment type="caution">
    <text evidence="3">Lacks conserved residue(s) required for the propagation of feature annotation.</text>
</comment>
<feature type="non-terminal residue" evidence="6">
    <location>
        <position position="132"/>
    </location>
</feature>
<dbReference type="Proteomes" id="UP000595140">
    <property type="component" value="Unassembled WGS sequence"/>
</dbReference>
<dbReference type="InterPro" id="IPR036961">
    <property type="entry name" value="Kinesin_motor_dom_sf"/>
</dbReference>
<dbReference type="PANTHER" id="PTHR47968:SF29">
    <property type="entry name" value="KINESIN-LIKE PROTEIN"/>
    <property type="match status" value="1"/>
</dbReference>
<dbReference type="AlphaFoldDB" id="A0A484N5T3"/>
<proteinExistence type="inferred from homology"/>
<reference evidence="6 7" key="1">
    <citation type="submission" date="2018-04" db="EMBL/GenBank/DDBJ databases">
        <authorList>
            <person name="Vogel A."/>
        </authorList>
    </citation>
    <scope>NUCLEOTIDE SEQUENCE [LARGE SCALE GENOMIC DNA]</scope>
</reference>
<dbReference type="InterPro" id="IPR027640">
    <property type="entry name" value="Kinesin-like_fam"/>
</dbReference>
<evidence type="ECO:0000313" key="6">
    <source>
        <dbReference type="EMBL" id="VFQ96452.1"/>
    </source>
</evidence>
<dbReference type="GO" id="GO:0005524">
    <property type="term" value="F:ATP binding"/>
    <property type="evidence" value="ECO:0007669"/>
    <property type="project" value="InterPro"/>
</dbReference>
<dbReference type="GO" id="GO:0008017">
    <property type="term" value="F:microtubule binding"/>
    <property type="evidence" value="ECO:0007669"/>
    <property type="project" value="InterPro"/>
</dbReference>
<feature type="domain" description="Kinesin motor" evidence="5">
    <location>
        <begin position="66"/>
        <end position="106"/>
    </location>
</feature>
<evidence type="ECO:0000256" key="2">
    <source>
        <dbReference type="ARBA" id="ARBA00023175"/>
    </source>
</evidence>
<keyword evidence="7" id="KW-1185">Reference proteome</keyword>
<dbReference type="GO" id="GO:0003777">
    <property type="term" value="F:microtubule motor activity"/>
    <property type="evidence" value="ECO:0007669"/>
    <property type="project" value="InterPro"/>
</dbReference>
<evidence type="ECO:0000256" key="3">
    <source>
        <dbReference type="PROSITE-ProRule" id="PRU00283"/>
    </source>
</evidence>
<dbReference type="GO" id="GO:0009536">
    <property type="term" value="C:plastid"/>
    <property type="evidence" value="ECO:0007669"/>
    <property type="project" value="UniProtKB-SubCell"/>
</dbReference>
<evidence type="ECO:0000259" key="5">
    <source>
        <dbReference type="PROSITE" id="PS50067"/>
    </source>
</evidence>
<dbReference type="GO" id="GO:0007018">
    <property type="term" value="P:microtubule-based movement"/>
    <property type="evidence" value="ECO:0007669"/>
    <property type="project" value="InterPro"/>
</dbReference>
<feature type="transmembrane region" description="Helical" evidence="4">
    <location>
        <begin position="6"/>
        <end position="25"/>
    </location>
</feature>
<accession>A0A484N5T3</accession>
<evidence type="ECO:0000313" key="7">
    <source>
        <dbReference type="Proteomes" id="UP000595140"/>
    </source>
</evidence>
<dbReference type="InterPro" id="IPR027417">
    <property type="entry name" value="P-loop_NTPase"/>
</dbReference>
<dbReference type="Pfam" id="PF00225">
    <property type="entry name" value="Kinesin"/>
    <property type="match status" value="1"/>
</dbReference>
<dbReference type="InterPro" id="IPR001752">
    <property type="entry name" value="Kinesin_motor_dom"/>
</dbReference>
<keyword evidence="4" id="KW-0472">Membrane</keyword>
<dbReference type="PANTHER" id="PTHR47968">
    <property type="entry name" value="CENTROMERE PROTEIN E"/>
    <property type="match status" value="1"/>
</dbReference>
<sequence length="132" mass="14699">IDDIDGLGIVFHFLDVLCIILVLGLRNVGFPDLLHWHVFTILDNSPKEKIGGLDVNPHPLLPIGVVLKDGLSGNSQTIMIATISPVDNQYHHTVNTLKYAHRAKEIKTHIQENVGTLNTNVSDYQRMIDSLQ</sequence>
<dbReference type="EMBL" id="OOIL02006035">
    <property type="protein sequence ID" value="VFQ96452.1"/>
    <property type="molecule type" value="Genomic_DNA"/>
</dbReference>
<name>A0A484N5T3_9ASTE</name>
<dbReference type="Gene3D" id="3.40.850.10">
    <property type="entry name" value="Kinesin motor domain"/>
    <property type="match status" value="1"/>
</dbReference>
<dbReference type="SUPFAM" id="SSF52540">
    <property type="entry name" value="P-loop containing nucleoside triphosphate hydrolases"/>
    <property type="match status" value="1"/>
</dbReference>
<feature type="non-terminal residue" evidence="6">
    <location>
        <position position="1"/>
    </location>
</feature>
<comment type="subcellular location">
    <subcellularLocation>
        <location evidence="1">Plastid</location>
    </subcellularLocation>
</comment>
<gene>
    <name evidence="6" type="ORF">CCAM_LOCUS38228</name>
</gene>
<keyword evidence="2" id="KW-0505">Motor protein</keyword>
<evidence type="ECO:0000256" key="4">
    <source>
        <dbReference type="SAM" id="Phobius"/>
    </source>
</evidence>
<dbReference type="PROSITE" id="PS50067">
    <property type="entry name" value="KINESIN_MOTOR_2"/>
    <property type="match status" value="1"/>
</dbReference>
<dbReference type="OrthoDB" id="1936073at2759"/>
<keyword evidence="4" id="KW-1133">Transmembrane helix</keyword>
<evidence type="ECO:0000256" key="1">
    <source>
        <dbReference type="ARBA" id="ARBA00004474"/>
    </source>
</evidence>
<protein>
    <recommendedName>
        <fullName evidence="5">Kinesin motor domain-containing protein</fullName>
    </recommendedName>
</protein>
<keyword evidence="4" id="KW-0812">Transmembrane</keyword>
<organism evidence="6 7">
    <name type="scientific">Cuscuta campestris</name>
    <dbReference type="NCBI Taxonomy" id="132261"/>
    <lineage>
        <taxon>Eukaryota</taxon>
        <taxon>Viridiplantae</taxon>
        <taxon>Streptophyta</taxon>
        <taxon>Embryophyta</taxon>
        <taxon>Tracheophyta</taxon>
        <taxon>Spermatophyta</taxon>
        <taxon>Magnoliopsida</taxon>
        <taxon>eudicotyledons</taxon>
        <taxon>Gunneridae</taxon>
        <taxon>Pentapetalae</taxon>
        <taxon>asterids</taxon>
        <taxon>lamiids</taxon>
        <taxon>Solanales</taxon>
        <taxon>Convolvulaceae</taxon>
        <taxon>Cuscuteae</taxon>
        <taxon>Cuscuta</taxon>
        <taxon>Cuscuta subgen. Grammica</taxon>
        <taxon>Cuscuta sect. Cleistogrammica</taxon>
    </lineage>
</organism>
<comment type="similarity">
    <text evidence="3">Belongs to the TRAFAC class myosin-kinesin ATPase superfamily. Kinesin family.</text>
</comment>